<evidence type="ECO:0000313" key="9">
    <source>
        <dbReference type="EMBL" id="GAA1800914.1"/>
    </source>
</evidence>
<dbReference type="RefSeq" id="WP_344293271.1">
    <property type="nucleotide sequence ID" value="NZ_BAAANJ010000001.1"/>
</dbReference>
<dbReference type="PANTHER" id="PTHR48111:SF4">
    <property type="entry name" value="DNA-BINDING DUAL TRANSCRIPTIONAL REGULATOR OMPR"/>
    <property type="match status" value="1"/>
</dbReference>
<dbReference type="SUPFAM" id="SSF46894">
    <property type="entry name" value="C-terminal effector domain of the bipartite response regulators"/>
    <property type="match status" value="1"/>
</dbReference>
<dbReference type="InterPro" id="IPR001867">
    <property type="entry name" value="OmpR/PhoB-type_DNA-bd"/>
</dbReference>
<evidence type="ECO:0000256" key="5">
    <source>
        <dbReference type="PROSITE-ProRule" id="PRU00169"/>
    </source>
</evidence>
<dbReference type="SMART" id="SM00448">
    <property type="entry name" value="REC"/>
    <property type="match status" value="1"/>
</dbReference>
<dbReference type="PROSITE" id="PS50110">
    <property type="entry name" value="RESPONSE_REGULATORY"/>
    <property type="match status" value="1"/>
</dbReference>
<dbReference type="Pfam" id="PF00486">
    <property type="entry name" value="Trans_reg_C"/>
    <property type="match status" value="1"/>
</dbReference>
<feature type="DNA-binding region" description="OmpR/PhoB-type" evidence="6">
    <location>
        <begin position="146"/>
        <end position="244"/>
    </location>
</feature>
<keyword evidence="4" id="KW-0804">Transcription</keyword>
<evidence type="ECO:0000256" key="4">
    <source>
        <dbReference type="ARBA" id="ARBA00023163"/>
    </source>
</evidence>
<protein>
    <submittedName>
        <fullName evidence="9">Response regulator transcription factor</fullName>
    </submittedName>
</protein>
<feature type="modified residue" description="4-aspartylphosphate" evidence="5">
    <location>
        <position position="72"/>
    </location>
</feature>
<dbReference type="InterPro" id="IPR016032">
    <property type="entry name" value="Sig_transdc_resp-reg_C-effctor"/>
</dbReference>
<comment type="caution">
    <text evidence="9">The sequence shown here is derived from an EMBL/GenBank/DDBJ whole genome shotgun (WGS) entry which is preliminary data.</text>
</comment>
<proteinExistence type="predicted"/>
<name>A0ABN2LYT7_9MICO</name>
<evidence type="ECO:0000256" key="3">
    <source>
        <dbReference type="ARBA" id="ARBA00023125"/>
    </source>
</evidence>
<feature type="domain" description="OmpR/PhoB-type" evidence="8">
    <location>
        <begin position="146"/>
        <end position="244"/>
    </location>
</feature>
<evidence type="ECO:0000256" key="6">
    <source>
        <dbReference type="PROSITE-ProRule" id="PRU01091"/>
    </source>
</evidence>
<accession>A0ABN2LYT7</accession>
<dbReference type="PROSITE" id="PS51755">
    <property type="entry name" value="OMPR_PHOB"/>
    <property type="match status" value="1"/>
</dbReference>
<evidence type="ECO:0000259" key="8">
    <source>
        <dbReference type="PROSITE" id="PS51755"/>
    </source>
</evidence>
<keyword evidence="3 6" id="KW-0238">DNA-binding</keyword>
<evidence type="ECO:0000256" key="2">
    <source>
        <dbReference type="ARBA" id="ARBA00023015"/>
    </source>
</evidence>
<keyword evidence="10" id="KW-1185">Reference proteome</keyword>
<dbReference type="InterPro" id="IPR001789">
    <property type="entry name" value="Sig_transdc_resp-reg_receiver"/>
</dbReference>
<feature type="domain" description="Response regulatory" evidence="7">
    <location>
        <begin position="23"/>
        <end position="137"/>
    </location>
</feature>
<evidence type="ECO:0000259" key="7">
    <source>
        <dbReference type="PROSITE" id="PS50110"/>
    </source>
</evidence>
<evidence type="ECO:0000256" key="1">
    <source>
        <dbReference type="ARBA" id="ARBA00022553"/>
    </source>
</evidence>
<dbReference type="CDD" id="cd00383">
    <property type="entry name" value="trans_reg_C"/>
    <property type="match status" value="1"/>
</dbReference>
<keyword evidence="2" id="KW-0805">Transcription regulation</keyword>
<organism evidence="9 10">
    <name type="scientific">Agromyces neolithicus</name>
    <dbReference type="NCBI Taxonomy" id="269420"/>
    <lineage>
        <taxon>Bacteria</taxon>
        <taxon>Bacillati</taxon>
        <taxon>Actinomycetota</taxon>
        <taxon>Actinomycetes</taxon>
        <taxon>Micrococcales</taxon>
        <taxon>Microbacteriaceae</taxon>
        <taxon>Agromyces</taxon>
    </lineage>
</organism>
<dbReference type="Gene3D" id="6.10.250.690">
    <property type="match status" value="1"/>
</dbReference>
<dbReference type="EMBL" id="BAAANJ010000001">
    <property type="protein sequence ID" value="GAA1800914.1"/>
    <property type="molecule type" value="Genomic_DNA"/>
</dbReference>
<gene>
    <name evidence="9" type="ORF">GCM10009749_06270</name>
</gene>
<reference evidence="9 10" key="1">
    <citation type="journal article" date="2019" name="Int. J. Syst. Evol. Microbiol.">
        <title>The Global Catalogue of Microorganisms (GCM) 10K type strain sequencing project: providing services to taxonomists for standard genome sequencing and annotation.</title>
        <authorList>
            <consortium name="The Broad Institute Genomics Platform"/>
            <consortium name="The Broad Institute Genome Sequencing Center for Infectious Disease"/>
            <person name="Wu L."/>
            <person name="Ma J."/>
        </authorList>
    </citation>
    <scope>NUCLEOTIDE SEQUENCE [LARGE SCALE GENOMIC DNA]</scope>
    <source>
        <strain evidence="9 10">JCM 14322</strain>
    </source>
</reference>
<dbReference type="InterPro" id="IPR039420">
    <property type="entry name" value="WalR-like"/>
</dbReference>
<dbReference type="SUPFAM" id="SSF52172">
    <property type="entry name" value="CheY-like"/>
    <property type="match status" value="1"/>
</dbReference>
<dbReference type="Proteomes" id="UP001500002">
    <property type="component" value="Unassembled WGS sequence"/>
</dbReference>
<evidence type="ECO:0000313" key="10">
    <source>
        <dbReference type="Proteomes" id="UP001500002"/>
    </source>
</evidence>
<dbReference type="PANTHER" id="PTHR48111">
    <property type="entry name" value="REGULATOR OF RPOS"/>
    <property type="match status" value="1"/>
</dbReference>
<keyword evidence="1 5" id="KW-0597">Phosphoprotein</keyword>
<sequence>MPRGSSRLDQAGARGLYAGLVTRVLVVDDDATVADVVAAYLERAGLDVARAADGVSALAAAEASAPDAVVLDLMLPGLDGIEVCRRLRAHRPHLPVLMLTARGEEDDRVLGLEAGADDYIVKPFSPRELVLRVQAVLRRTAGPRASTVLEDAGLSLDPVAHRAWRDGHELQLTVREFDLLHWFLAHPRVVHDRETLLREVWGWEVGDLSTVTVHVRRLREKIEADPARPRLIATVFGVGYRWDGDA</sequence>
<dbReference type="Gene3D" id="1.10.10.10">
    <property type="entry name" value="Winged helix-like DNA-binding domain superfamily/Winged helix DNA-binding domain"/>
    <property type="match status" value="1"/>
</dbReference>
<dbReference type="Pfam" id="PF00072">
    <property type="entry name" value="Response_reg"/>
    <property type="match status" value="1"/>
</dbReference>
<dbReference type="Gene3D" id="3.40.50.2300">
    <property type="match status" value="1"/>
</dbReference>
<dbReference type="InterPro" id="IPR011006">
    <property type="entry name" value="CheY-like_superfamily"/>
</dbReference>
<dbReference type="SMART" id="SM00862">
    <property type="entry name" value="Trans_reg_C"/>
    <property type="match status" value="1"/>
</dbReference>
<dbReference type="InterPro" id="IPR036388">
    <property type="entry name" value="WH-like_DNA-bd_sf"/>
</dbReference>